<keyword evidence="3" id="KW-1185">Reference proteome</keyword>
<sequence length="54" mass="5861">MNSCELVTFITATACAISNCCDKDEIAMLSAIFSQLGDTLATMLTHDEICNKEE</sequence>
<dbReference type="AlphaFoldDB" id="A0A4R1QR83"/>
<organism evidence="2 3">
    <name type="scientific">Kineothrix alysoides</name>
    <dbReference type="NCBI Taxonomy" id="1469948"/>
    <lineage>
        <taxon>Bacteria</taxon>
        <taxon>Bacillati</taxon>
        <taxon>Bacillota</taxon>
        <taxon>Clostridia</taxon>
        <taxon>Lachnospirales</taxon>
        <taxon>Lachnospiraceae</taxon>
        <taxon>Kineothrix</taxon>
    </lineage>
</organism>
<proteinExistence type="predicted"/>
<dbReference type="RefSeq" id="WP_165919324.1">
    <property type="nucleotide sequence ID" value="NZ_JPNB01000001.1"/>
</dbReference>
<evidence type="ECO:0000313" key="3">
    <source>
        <dbReference type="Proteomes" id="UP000295718"/>
    </source>
</evidence>
<dbReference type="Proteomes" id="UP000295718">
    <property type="component" value="Unassembled WGS sequence"/>
</dbReference>
<evidence type="ECO:0000313" key="2">
    <source>
        <dbReference type="EMBL" id="TCL55937.1"/>
    </source>
</evidence>
<dbReference type="EMBL" id="SLUO01000013">
    <property type="protein sequence ID" value="TCL55937.1"/>
    <property type="molecule type" value="Genomic_DNA"/>
</dbReference>
<gene>
    <name evidence="2" type="ORF">EDD76_11373</name>
</gene>
<dbReference type="InterPro" id="IPR046665">
    <property type="entry name" value="DUF6774"/>
</dbReference>
<feature type="domain" description="DUF6774" evidence="1">
    <location>
        <begin position="24"/>
        <end position="50"/>
    </location>
</feature>
<protein>
    <recommendedName>
        <fullName evidence="1">DUF6774 domain-containing protein</fullName>
    </recommendedName>
</protein>
<reference evidence="2 3" key="1">
    <citation type="submission" date="2019-03" db="EMBL/GenBank/DDBJ databases">
        <title>Genomic Encyclopedia of Type Strains, Phase IV (KMG-IV): sequencing the most valuable type-strain genomes for metagenomic binning, comparative biology and taxonomic classification.</title>
        <authorList>
            <person name="Goeker M."/>
        </authorList>
    </citation>
    <scope>NUCLEOTIDE SEQUENCE [LARGE SCALE GENOMIC DNA]</scope>
    <source>
        <strain evidence="2 3">DSM 100556</strain>
    </source>
</reference>
<comment type="caution">
    <text evidence="2">The sequence shown here is derived from an EMBL/GenBank/DDBJ whole genome shotgun (WGS) entry which is preliminary data.</text>
</comment>
<dbReference type="STRING" id="1469948.GCA_000732725_00660"/>
<name>A0A4R1QR83_9FIRM</name>
<evidence type="ECO:0000259" key="1">
    <source>
        <dbReference type="Pfam" id="PF20564"/>
    </source>
</evidence>
<dbReference type="Pfam" id="PF20564">
    <property type="entry name" value="DUF6774"/>
    <property type="match status" value="1"/>
</dbReference>
<accession>A0A4R1QR83</accession>